<dbReference type="GO" id="GO:0006614">
    <property type="term" value="P:SRP-dependent cotranslational protein targeting to membrane"/>
    <property type="evidence" value="ECO:0007669"/>
    <property type="project" value="UniProtKB-UniRule"/>
</dbReference>
<dbReference type="FunFam" id="3.30.720.10:FF:000003">
    <property type="entry name" value="Signal recognition particle 14"/>
    <property type="match status" value="1"/>
</dbReference>
<dbReference type="GO" id="GO:0030942">
    <property type="term" value="F:endoplasmic reticulum signal peptide binding"/>
    <property type="evidence" value="ECO:0007669"/>
    <property type="project" value="UniProtKB-UniRule"/>
</dbReference>
<evidence type="ECO:0000256" key="2">
    <source>
        <dbReference type="ARBA" id="ARBA00010349"/>
    </source>
</evidence>
<feature type="region of interest" description="Disordered" evidence="8">
    <location>
        <begin position="103"/>
        <end position="160"/>
    </location>
</feature>
<feature type="compositionally biased region" description="Basic and acidic residues" evidence="8">
    <location>
        <begin position="107"/>
        <end position="125"/>
    </location>
</feature>
<dbReference type="PANTHER" id="PTHR12013">
    <property type="entry name" value="SIGNAL RECOGNITION PARTICLE 14 KD PROTEIN"/>
    <property type="match status" value="1"/>
</dbReference>
<evidence type="ECO:0000313" key="9">
    <source>
        <dbReference type="EMBL" id="CAE8621612.1"/>
    </source>
</evidence>
<feature type="non-terminal residue" evidence="9">
    <location>
        <position position="160"/>
    </location>
</feature>
<dbReference type="InterPro" id="IPR003210">
    <property type="entry name" value="Signal_recog_particle_SRP14"/>
</dbReference>
<evidence type="ECO:0000256" key="4">
    <source>
        <dbReference type="ARBA" id="ARBA00022884"/>
    </source>
</evidence>
<evidence type="ECO:0000256" key="5">
    <source>
        <dbReference type="ARBA" id="ARBA00023135"/>
    </source>
</evidence>
<keyword evidence="6 7" id="KW-0687">Ribonucleoprotein</keyword>
<reference evidence="9" key="1">
    <citation type="submission" date="2021-02" db="EMBL/GenBank/DDBJ databases">
        <authorList>
            <person name="Dougan E. K."/>
            <person name="Rhodes N."/>
            <person name="Thang M."/>
            <person name="Chan C."/>
        </authorList>
    </citation>
    <scope>NUCLEOTIDE SEQUENCE</scope>
</reference>
<dbReference type="OrthoDB" id="19209at2759"/>
<dbReference type="SUPFAM" id="SSF54762">
    <property type="entry name" value="Signal recognition particle alu RNA binding heterodimer, SRP9/14"/>
    <property type="match status" value="1"/>
</dbReference>
<name>A0A813G963_POLGL</name>
<evidence type="ECO:0000256" key="3">
    <source>
        <dbReference type="ARBA" id="ARBA00022490"/>
    </source>
</evidence>
<dbReference type="EMBL" id="CAJNNV010027780">
    <property type="protein sequence ID" value="CAE8621612.1"/>
    <property type="molecule type" value="Genomic_DNA"/>
</dbReference>
<feature type="compositionally biased region" description="Low complexity" evidence="8">
    <location>
        <begin position="139"/>
        <end position="151"/>
    </location>
</feature>
<evidence type="ECO:0000256" key="7">
    <source>
        <dbReference type="RuleBase" id="RU368100"/>
    </source>
</evidence>
<feature type="region of interest" description="Disordered" evidence="8">
    <location>
        <begin position="48"/>
        <end position="71"/>
    </location>
</feature>
<comment type="caution">
    <text evidence="9">The sequence shown here is derived from an EMBL/GenBank/DDBJ whole genome shotgun (WGS) entry which is preliminary data.</text>
</comment>
<dbReference type="GO" id="GO:0005786">
    <property type="term" value="C:signal recognition particle, endoplasmic reticulum targeting"/>
    <property type="evidence" value="ECO:0007669"/>
    <property type="project" value="UniProtKB-UniRule"/>
</dbReference>
<evidence type="ECO:0000313" key="10">
    <source>
        <dbReference type="Proteomes" id="UP000654075"/>
    </source>
</evidence>
<comment type="subunit">
    <text evidence="7">Heterodimer with SRP9; binds RNA as heterodimer. Component of a signal recognition particle (SRP) complex that consists of a 7SL RNA molecule of 300 nucleotides and six protein subunits: SRP72, SRP68, SRP54, SRP19, SRP14 and SRP9.</text>
</comment>
<dbReference type="GO" id="GO:0008312">
    <property type="term" value="F:7S RNA binding"/>
    <property type="evidence" value="ECO:0007669"/>
    <property type="project" value="UniProtKB-UniRule"/>
</dbReference>
<keyword evidence="3 7" id="KW-0963">Cytoplasm</keyword>
<evidence type="ECO:0000256" key="1">
    <source>
        <dbReference type="ARBA" id="ARBA00004496"/>
    </source>
</evidence>
<comment type="similarity">
    <text evidence="2 7">Belongs to the SRP14 family.</text>
</comment>
<sequence length="160" mass="17783">SKGTTCRGMVLLEESAFLIRLTELYQKNRNPGTVYLQFKRYVGRLAATRKRKPQRQAEAAEGEEPRCLVRASSNKKHSKLSCVIEAKDILRFQLALGNILRSNMDGLKTREKTTDERKKEREQKLAAKAAKVKKDPADGKAAPVSAAAGSKKQGGKKKGR</sequence>
<dbReference type="InterPro" id="IPR009018">
    <property type="entry name" value="Signal_recog_particle_SRP9/14"/>
</dbReference>
<dbReference type="Proteomes" id="UP000654075">
    <property type="component" value="Unassembled WGS sequence"/>
</dbReference>
<comment type="function">
    <text evidence="7">Component of the signal recognition particle (SRP) complex, a ribonucleoprotein complex that mediates the cotranslational targeting of secretory and membrane proteins to the endoplasmic reticulum (ER). SRP9 together with SRP14 and the Alu portion of the SRP RNA, constitutes the elongation arrest domain of SRP. The complex of SRP9 and SRP14 is required for SRP RNA binding.</text>
</comment>
<dbReference type="Pfam" id="PF02290">
    <property type="entry name" value="SRP14"/>
    <property type="match status" value="1"/>
</dbReference>
<keyword evidence="10" id="KW-1185">Reference proteome</keyword>
<gene>
    <name evidence="9" type="ORF">PGLA1383_LOCUS39131</name>
</gene>
<evidence type="ECO:0000256" key="6">
    <source>
        <dbReference type="ARBA" id="ARBA00023274"/>
    </source>
</evidence>
<keyword evidence="5 7" id="KW-0733">Signal recognition particle</keyword>
<comment type="subcellular location">
    <subcellularLocation>
        <location evidence="1 7">Cytoplasm</location>
    </subcellularLocation>
</comment>
<dbReference type="Gene3D" id="3.30.720.10">
    <property type="entry name" value="Signal recognition particle alu RNA binding heterodimer, srp9/1"/>
    <property type="match status" value="1"/>
</dbReference>
<organism evidence="9 10">
    <name type="scientific">Polarella glacialis</name>
    <name type="common">Dinoflagellate</name>
    <dbReference type="NCBI Taxonomy" id="89957"/>
    <lineage>
        <taxon>Eukaryota</taxon>
        <taxon>Sar</taxon>
        <taxon>Alveolata</taxon>
        <taxon>Dinophyceae</taxon>
        <taxon>Suessiales</taxon>
        <taxon>Suessiaceae</taxon>
        <taxon>Polarella</taxon>
    </lineage>
</organism>
<proteinExistence type="inferred from homology"/>
<keyword evidence="4 7" id="KW-0694">RNA-binding</keyword>
<accession>A0A813G963</accession>
<protein>
    <recommendedName>
        <fullName evidence="7">Signal recognition particle 14 kDa protein</fullName>
        <shortName evidence="7">SRP14</shortName>
    </recommendedName>
</protein>
<dbReference type="OMA" id="RFNGHNK"/>
<dbReference type="AlphaFoldDB" id="A0A813G963"/>
<evidence type="ECO:0000256" key="8">
    <source>
        <dbReference type="SAM" id="MobiDB-lite"/>
    </source>
</evidence>